<evidence type="ECO:0000313" key="1">
    <source>
        <dbReference type="EMBL" id="EMA24881.1"/>
    </source>
</evidence>
<evidence type="ECO:0000313" key="2">
    <source>
        <dbReference type="Proteomes" id="UP000011687"/>
    </source>
</evidence>
<name>M0KUH7_9EURY</name>
<reference evidence="1 2" key="1">
    <citation type="journal article" date="2014" name="PLoS Genet.">
        <title>Phylogenetically driven sequencing of extremely halophilic archaea reveals strategies for static and dynamic osmo-response.</title>
        <authorList>
            <person name="Becker E.A."/>
            <person name="Seitzer P.M."/>
            <person name="Tritt A."/>
            <person name="Larsen D."/>
            <person name="Krusor M."/>
            <person name="Yao A.I."/>
            <person name="Wu D."/>
            <person name="Madern D."/>
            <person name="Eisen J.A."/>
            <person name="Darling A.E."/>
            <person name="Facciotti M.T."/>
        </authorList>
    </citation>
    <scope>NUCLEOTIDE SEQUENCE [LARGE SCALE GENOMIC DNA]</scope>
    <source>
        <strain evidence="1 2">ATCC 33799</strain>
    </source>
</reference>
<sequence>MSTQAQSLSRFVGEGSFQYDSVEDDCQCPIHRGESRPFTAPLGYRFADDVEGRKIPESTAKAVYEAHHSYMSGSDMHPSNICHCGIFYQDQLMGAVTIRAPLGRRRRLDWDSEGSVVPRPAGELDLSSLPSPVSDRAQRFIDPPKEEEIASSAVLGGTEIMELNRICIGVDMPNLASAGVARCQEQFLDSDSCPEDIRYFMTMVRADFDASMIRALRGKGWTLRSVSTPSEPGNRESKDIHDEYKWVWVCPAATTHEQEALTDYISAKTADGH</sequence>
<dbReference type="Proteomes" id="UP000011687">
    <property type="component" value="Unassembled WGS sequence"/>
</dbReference>
<protein>
    <submittedName>
        <fullName evidence="1">Uncharacterized protein</fullName>
    </submittedName>
</protein>
<comment type="caution">
    <text evidence="1">The sequence shown here is derived from an EMBL/GenBank/DDBJ whole genome shotgun (WGS) entry which is preliminary data.</text>
</comment>
<keyword evidence="2" id="KW-1185">Reference proteome</keyword>
<dbReference type="EMBL" id="AOLS01000016">
    <property type="protein sequence ID" value="EMA24881.1"/>
    <property type="molecule type" value="Genomic_DNA"/>
</dbReference>
<organism evidence="1 2">
    <name type="scientific">Haloarcula marismortui ATCC 33799</name>
    <dbReference type="NCBI Taxonomy" id="662475"/>
    <lineage>
        <taxon>Archaea</taxon>
        <taxon>Methanobacteriati</taxon>
        <taxon>Methanobacteriota</taxon>
        <taxon>Stenosarchaea group</taxon>
        <taxon>Halobacteria</taxon>
        <taxon>Halobacteriales</taxon>
        <taxon>Haloarculaceae</taxon>
        <taxon>Haloarcula</taxon>
    </lineage>
</organism>
<proteinExistence type="predicted"/>
<accession>M0KUH7</accession>
<gene>
    <name evidence="1" type="ORF">C435_03273</name>
</gene>
<dbReference type="AlphaFoldDB" id="M0KUH7"/>